<keyword evidence="1" id="KW-0472">Membrane</keyword>
<dbReference type="Proteomes" id="UP001610563">
    <property type="component" value="Unassembled WGS sequence"/>
</dbReference>
<evidence type="ECO:0000256" key="1">
    <source>
        <dbReference type="SAM" id="Phobius"/>
    </source>
</evidence>
<gene>
    <name evidence="2" type="ORF">BJX66DRAFT_326315</name>
</gene>
<keyword evidence="1" id="KW-1133">Transmembrane helix</keyword>
<feature type="transmembrane region" description="Helical" evidence="1">
    <location>
        <begin position="115"/>
        <end position="139"/>
    </location>
</feature>
<feature type="transmembrane region" description="Helical" evidence="1">
    <location>
        <begin position="190"/>
        <end position="214"/>
    </location>
</feature>
<sequence length="328" mass="37171">MSDTAQNPLGECERGMFGVHGILTDAWGQGLMVGSIVILLGLTIMNMRRNTMLHKLILTELLLASLHGTFIFVEGGAFGWYFSSTAAALYVSYNLHNIINWMKVKPFLSKWGSRVYIGTVVLAIPFWIAVIYLNFAYINNLRNDAFRQIRPWEALFREPWWIFTSFYLIYAIKQSYGFRVLELVRASSKLGVLLAAMTISIVFIIIDIVEVAVFPECAGRNPYWKLALTFKFMADAVFLDDFKTVLDNLTARATGNLICPLPDGPNIAGQTVSRDRIWLDRVPFNDHRQCHVEENSVTHIEDQLEYGSLNPPRSVYLNRGSAPNSAKF</sequence>
<feature type="transmembrane region" description="Helical" evidence="1">
    <location>
        <begin position="159"/>
        <end position="178"/>
    </location>
</feature>
<evidence type="ECO:0008006" key="4">
    <source>
        <dbReference type="Google" id="ProtNLM"/>
    </source>
</evidence>
<dbReference type="EMBL" id="JBFTWV010000062">
    <property type="protein sequence ID" value="KAL2793137.1"/>
    <property type="molecule type" value="Genomic_DNA"/>
</dbReference>
<evidence type="ECO:0000313" key="3">
    <source>
        <dbReference type="Proteomes" id="UP001610563"/>
    </source>
</evidence>
<organism evidence="2 3">
    <name type="scientific">Aspergillus keveii</name>
    <dbReference type="NCBI Taxonomy" id="714993"/>
    <lineage>
        <taxon>Eukaryota</taxon>
        <taxon>Fungi</taxon>
        <taxon>Dikarya</taxon>
        <taxon>Ascomycota</taxon>
        <taxon>Pezizomycotina</taxon>
        <taxon>Eurotiomycetes</taxon>
        <taxon>Eurotiomycetidae</taxon>
        <taxon>Eurotiales</taxon>
        <taxon>Aspergillaceae</taxon>
        <taxon>Aspergillus</taxon>
        <taxon>Aspergillus subgen. Nidulantes</taxon>
    </lineage>
</organism>
<keyword evidence="3" id="KW-1185">Reference proteome</keyword>
<proteinExistence type="predicted"/>
<accession>A0ABR4G297</accession>
<evidence type="ECO:0000313" key="2">
    <source>
        <dbReference type="EMBL" id="KAL2793137.1"/>
    </source>
</evidence>
<keyword evidence="1" id="KW-0812">Transmembrane</keyword>
<name>A0ABR4G297_9EURO</name>
<protein>
    <recommendedName>
        <fullName evidence="4">Integral membrane protein</fullName>
    </recommendedName>
</protein>
<comment type="caution">
    <text evidence="2">The sequence shown here is derived from an EMBL/GenBank/DDBJ whole genome shotgun (WGS) entry which is preliminary data.</text>
</comment>
<dbReference type="PANTHER" id="PTHR42029">
    <property type="entry name" value="AN04G07800"/>
    <property type="match status" value="1"/>
</dbReference>
<reference evidence="2 3" key="1">
    <citation type="submission" date="2024-07" db="EMBL/GenBank/DDBJ databases">
        <title>Section-level genome sequencing and comparative genomics of Aspergillus sections Usti and Cavernicolus.</title>
        <authorList>
            <consortium name="Lawrence Berkeley National Laboratory"/>
            <person name="Nybo J.L."/>
            <person name="Vesth T.C."/>
            <person name="Theobald S."/>
            <person name="Frisvad J.C."/>
            <person name="Larsen T.O."/>
            <person name="Kjaerboelling I."/>
            <person name="Rothschild-Mancinelli K."/>
            <person name="Lyhne E.K."/>
            <person name="Kogle M.E."/>
            <person name="Barry K."/>
            <person name="Clum A."/>
            <person name="Na H."/>
            <person name="Ledsgaard L."/>
            <person name="Lin J."/>
            <person name="Lipzen A."/>
            <person name="Kuo A."/>
            <person name="Riley R."/>
            <person name="Mondo S."/>
            <person name="Labutti K."/>
            <person name="Haridas S."/>
            <person name="Pangalinan J."/>
            <person name="Salamov A.A."/>
            <person name="Simmons B.A."/>
            <person name="Magnuson J.K."/>
            <person name="Chen J."/>
            <person name="Drula E."/>
            <person name="Henrissat B."/>
            <person name="Wiebenga A."/>
            <person name="Lubbers R.J."/>
            <person name="Gomes A.C."/>
            <person name="Makela M.R."/>
            <person name="Stajich J."/>
            <person name="Grigoriev I.V."/>
            <person name="Mortensen U.H."/>
            <person name="De Vries R.P."/>
            <person name="Baker S.E."/>
            <person name="Andersen M.R."/>
        </authorList>
    </citation>
    <scope>NUCLEOTIDE SEQUENCE [LARGE SCALE GENOMIC DNA]</scope>
    <source>
        <strain evidence="2 3">CBS 209.92</strain>
    </source>
</reference>
<feature type="transmembrane region" description="Helical" evidence="1">
    <location>
        <begin position="56"/>
        <end position="72"/>
    </location>
</feature>
<dbReference type="PANTHER" id="PTHR42029:SF3">
    <property type="entry name" value="AN04G07800"/>
    <property type="match status" value="1"/>
</dbReference>
<feature type="transmembrane region" description="Helical" evidence="1">
    <location>
        <begin position="26"/>
        <end position="44"/>
    </location>
</feature>